<protein>
    <recommendedName>
        <fullName evidence="3">(2Fe-2S) ferredoxin domain-containing protein</fullName>
    </recommendedName>
</protein>
<keyword evidence="2" id="KW-1185">Reference proteome</keyword>
<dbReference type="Gene3D" id="3.40.30.10">
    <property type="entry name" value="Glutaredoxin"/>
    <property type="match status" value="1"/>
</dbReference>
<dbReference type="AlphaFoldDB" id="A0A328C6W2"/>
<reference evidence="1 2" key="1">
    <citation type="submission" date="2018-05" db="EMBL/GenBank/DDBJ databases">
        <title>Lujinxingia marina gen. nov. sp. nov., a new facultative anaerobic member of the class Deltaproteobacteria, and proposal of Lujinxingaceae fam. nov.</title>
        <authorList>
            <person name="Li C.-M."/>
        </authorList>
    </citation>
    <scope>NUCLEOTIDE SEQUENCE [LARGE SCALE GENOMIC DNA]</scope>
    <source>
        <strain evidence="1 2">B210</strain>
    </source>
</reference>
<dbReference type="CDD" id="cd02980">
    <property type="entry name" value="TRX_Fd_family"/>
    <property type="match status" value="1"/>
</dbReference>
<proteinExistence type="predicted"/>
<dbReference type="Proteomes" id="UP000249169">
    <property type="component" value="Unassembled WGS sequence"/>
</dbReference>
<evidence type="ECO:0000313" key="2">
    <source>
        <dbReference type="Proteomes" id="UP000249169"/>
    </source>
</evidence>
<dbReference type="InterPro" id="IPR036249">
    <property type="entry name" value="Thioredoxin-like_sf"/>
</dbReference>
<dbReference type="OrthoDB" id="9800597at2"/>
<sequence length="101" mass="11592">MKPVDTSFCLAHLLVCVNERHGSSLPSCANKDAEAIYQRLRDWIEAHGMLSRIWLTRTGCLGWCHVQGTTVAIYPQNIWYRALTLEDCDRLIAEHLEPLLR</sequence>
<evidence type="ECO:0000313" key="1">
    <source>
        <dbReference type="EMBL" id="RAL22288.1"/>
    </source>
</evidence>
<gene>
    <name evidence="1" type="ORF">DL240_10575</name>
</gene>
<accession>A0A328C6W2</accession>
<organism evidence="1 2">
    <name type="scientific">Lujinxingia litoralis</name>
    <dbReference type="NCBI Taxonomy" id="2211119"/>
    <lineage>
        <taxon>Bacteria</taxon>
        <taxon>Deltaproteobacteria</taxon>
        <taxon>Bradymonadales</taxon>
        <taxon>Lujinxingiaceae</taxon>
        <taxon>Lujinxingia</taxon>
    </lineage>
</organism>
<evidence type="ECO:0008006" key="3">
    <source>
        <dbReference type="Google" id="ProtNLM"/>
    </source>
</evidence>
<name>A0A328C6W2_9DELT</name>
<dbReference type="RefSeq" id="WP_111729859.1">
    <property type="nucleotide sequence ID" value="NZ_QHKO01000004.1"/>
</dbReference>
<dbReference type="EMBL" id="QHKO01000004">
    <property type="protein sequence ID" value="RAL22288.1"/>
    <property type="molecule type" value="Genomic_DNA"/>
</dbReference>
<comment type="caution">
    <text evidence="1">The sequence shown here is derived from an EMBL/GenBank/DDBJ whole genome shotgun (WGS) entry which is preliminary data.</text>
</comment>
<dbReference type="SUPFAM" id="SSF52833">
    <property type="entry name" value="Thioredoxin-like"/>
    <property type="match status" value="1"/>
</dbReference>